<evidence type="ECO:0000256" key="2">
    <source>
        <dbReference type="SAM" id="MobiDB-lite"/>
    </source>
</evidence>
<dbReference type="EMBL" id="JAFCIX010000565">
    <property type="protein sequence ID" value="KAH6587348.1"/>
    <property type="molecule type" value="Genomic_DNA"/>
</dbReference>
<feature type="compositionally biased region" description="Basic and acidic residues" evidence="2">
    <location>
        <begin position="1607"/>
        <end position="1629"/>
    </location>
</feature>
<keyword evidence="1" id="KW-0175">Coiled coil</keyword>
<keyword evidence="5" id="KW-1185">Reference proteome</keyword>
<evidence type="ECO:0000259" key="3">
    <source>
        <dbReference type="Pfam" id="PF24798"/>
    </source>
</evidence>
<protein>
    <recommendedName>
        <fullName evidence="3">CFAP74 fourth Ig-like domain-containing protein</fullName>
    </recommendedName>
</protein>
<name>A0ABQ8EVS1_9FUNG</name>
<dbReference type="Proteomes" id="UP001648503">
    <property type="component" value="Unassembled WGS sequence"/>
</dbReference>
<sequence>MASLVNSGSFIYEVLPPLPQKNEGHLGLPDLAPTSVSLIPEAATSDSNSVIHIGQFNTPIPQTPSLVEATDKVGPHETGGAANISSSISVELASLVNYIATEASLEAHIDKPHQFQTCDSHSHTILANSVDTILTSQNADDTLTNETRLTRHHTTSISNLTSSLNVPHAEPYTSPTDSQLPQCQSDNIDSDPYDVSDSEIFHGYNFEGCAVNRPYTSIPTQETLCAPHLQNPLGSFDKALNAQEERQILKKYTKFGVLSTFKGTREMSLLKEKAIAKKEIWRLRELMKQQENKVAELKSALRDAQEKRQQSCIDLDKIAIEMEQIIQDTCTISTNIPKHIQIEAIHAHSSAIVSVQNSGQPHSEPDGVFPTDPRLIFNKRYQMLREHYCQHRDCILSANHLSLEIQASLVLTLHDLSGLASFQRKLLPLEEEFAKSDMQELIEMQVISKHRMLKKKQRIEQQIKRNELADREKAESHLHEMEDTKLLLEKRAQSNELMHVRLVETKLRIETERISQKQHSQEKQLKKEQALHALSKRIEKIRCNIKINNHCQLNTNYSLEEGEKNTLIKPNRPESIRIAIDKLTKRQTHQLEKKKRLQENQEERKMRIIGKLILEEEKRHYQEKVIRKKRKNLGSLKENASFPIRASLLGVVNPKEITQDPIAPSIAISRLSLKSYSEFDVISDSEISSCSSQKNGNSKKSFNKDIESTFPIQLQADCDTTTDKSHHPSATLAIQKPEIAIQLPPPQIKNYKPKPLGLHLPLSASSFCASPATYIFRDYNPEQAYSTQITITNVSGRINSFKLLSIPIEISNLFDVQFSPPGKLCAGASCIANILFCPPHGFSEDIPLQYITFKAEVGGAFVIAVGCCRQVCCPVIASVSGDRHTKKVTFHSKARKSELRSDALISNLDLIVDPIPTELQKQPIAIMAGDNSLSLNLGACVVGGQRSVCINLANLGAISVRYQLLCAKAYYDRIKNSVPTESGDFLDKSFEKCDISSPNLASSNTDDKESLIPASFDTTWLQTDGLFQARGSKNLLNKYDSHMINIDFNPPYVSKPYTENSEIRSSSFNILGSSELCGDFVIDFDNNDVKPIFLSCKAISTPAQIVINRDLLDYKICVVDNIYRDKVMIRNHSNIALKFWIEFDGSHPRHIPDSKSVRVQGLGDIEVSPSMAFAQPSESFIVWFTIKPLLDMCDKQLDSSGISTFEVTLLVKYIDNNTHTERSIPFRLVGTLTSNQIRLEAKNGDRLLDFGSVSTVETKELPLVITNTSILSQSIRFFNSSASLSIIPDDHSDAQNGTISLRPRESVTRMVKFEPTMNAVHDFKLVCQSTWSQRFEIRCCGIGVTPLAQFEYSQIDFSPCVWGDKRQTRIRLISNHIRDKASATQRDNETCPSAHVGLRQATERVSDKEDITFQFGAPIVVRLHEQHESFIPSSNQSQEDLCSLEKDATCIPNHSISGSVSHTFTAANSIDCLLSDDPLSKLKTAAPSNSKGINQEIESHALKKENEVQSSASLDQLTIDNNKQYILTPQDPQILSIWPPSGKLLPKKPTSIEITLSPPFLNPKGIAPKKDDTPIPIQAPPQIGQVAKPLGGTIGLPVESTTLSKSKNSDSDRMIKKGKDVNNIKDAQKRSRPNSSLKTDAQLKSKATLDCDKMSNEDYTCSDFYTKLVSLKSPLITMLVPCYLKRVVSDQSRLFCLIDGISPSDPVANTVDSLNPTLTALESEGTSMIYLKIIAPISQPDFVLVEPAHGDMCDLGIMPLGERSYRDISVRNTFTEPITLKWGNLSPMGPFRVVNCLRRFDPGETRVLRIAFEPEESSKFSATLEMVSERSQLTCRLYGEGLIPTISINPINQCISMDDVCVGDTAIRTLKITNTSVISMALSYSVSSVSDVLDYKSTDMHDTIESHESPLLCHGTVNRSGTNPFSISPICCTLAPGATQDIIVKFTPDRESDMFFDHIRISYAGQTELEYVSVQGKAWEATTAVLGYDQRPCGAREKKGALDQRSALQLTHQRLSGDDGESFQGPLAISDEVSKASEGLSSDMMRHVDHKGYRFITITLPWKKVIVNGSFPEKYVWRIESHDITLANLKPTSTKTNFGKRSPTAEFSIERYSGSFRFDANLNEYVVCCAPCTTHSESPVAFGLEPVKGTVELGQTKALKVIVNDPARESYDSLIKTAEQCTEPNVEGSKESPASASNITPNMSSTSALREKALTPQTAIQSKVAITPDKKDQDSRRIQRLKKLVQNSVGPQDPAEIVDGGEENNIPQLHCKDLKSEISEPSHVESVYKISMSGGCRLVEPKGILNLSEPRIWLVKIQATACPIE</sequence>
<organism evidence="4 5">
    <name type="scientific">Batrachochytrium salamandrivorans</name>
    <dbReference type="NCBI Taxonomy" id="1357716"/>
    <lineage>
        <taxon>Eukaryota</taxon>
        <taxon>Fungi</taxon>
        <taxon>Fungi incertae sedis</taxon>
        <taxon>Chytridiomycota</taxon>
        <taxon>Chytridiomycota incertae sedis</taxon>
        <taxon>Chytridiomycetes</taxon>
        <taxon>Rhizophydiales</taxon>
        <taxon>Rhizophydiales incertae sedis</taxon>
        <taxon>Batrachochytrium</taxon>
    </lineage>
</organism>
<feature type="region of interest" description="Disordered" evidence="2">
    <location>
        <begin position="164"/>
        <end position="183"/>
    </location>
</feature>
<dbReference type="Gene3D" id="2.60.40.10">
    <property type="entry name" value="Immunoglobulins"/>
    <property type="match status" value="3"/>
</dbReference>
<dbReference type="InterPro" id="IPR056310">
    <property type="entry name" value="Ig-CFAP74_4th"/>
</dbReference>
<feature type="compositionally biased region" description="Polar residues" evidence="2">
    <location>
        <begin position="2192"/>
        <end position="2206"/>
    </location>
</feature>
<reference evidence="4 5" key="1">
    <citation type="submission" date="2021-02" db="EMBL/GenBank/DDBJ databases">
        <title>Variation within the Batrachochytrium salamandrivorans European outbreak.</title>
        <authorList>
            <person name="Kelly M."/>
            <person name="Pasmans F."/>
            <person name="Shea T.P."/>
            <person name="Munoz J.F."/>
            <person name="Carranza S."/>
            <person name="Cuomo C.A."/>
            <person name="Martel A."/>
        </authorList>
    </citation>
    <scope>NUCLEOTIDE SEQUENCE [LARGE SCALE GENOMIC DNA]</scope>
    <source>
        <strain evidence="4 5">AMFP18/2</strain>
    </source>
</reference>
<dbReference type="InterPro" id="IPR013783">
    <property type="entry name" value="Ig-like_fold"/>
</dbReference>
<comment type="caution">
    <text evidence="4">The sequence shown here is derived from an EMBL/GenBank/DDBJ whole genome shotgun (WGS) entry which is preliminary data.</text>
</comment>
<gene>
    <name evidence="4" type="ORF">BASA50_001277</name>
</gene>
<feature type="compositionally biased region" description="Polar residues" evidence="2">
    <location>
        <begin position="173"/>
        <end position="183"/>
    </location>
</feature>
<feature type="coiled-coil region" evidence="1">
    <location>
        <begin position="273"/>
        <end position="307"/>
    </location>
</feature>
<feature type="region of interest" description="Disordered" evidence="2">
    <location>
        <begin position="1598"/>
        <end position="1640"/>
    </location>
</feature>
<dbReference type="PANTHER" id="PTHR22538">
    <property type="entry name" value="CILIA- AND FLAGELLA-ASSOCIATED PROTEIN 74"/>
    <property type="match status" value="1"/>
</dbReference>
<evidence type="ECO:0000313" key="4">
    <source>
        <dbReference type="EMBL" id="KAH6587348.1"/>
    </source>
</evidence>
<dbReference type="PANTHER" id="PTHR22538:SF0">
    <property type="entry name" value="CILIA- AND FLAGELLA-ASSOCIATED PROTEIN 74"/>
    <property type="match status" value="1"/>
</dbReference>
<feature type="domain" description="CFAP74 fourth Ig-like" evidence="3">
    <location>
        <begin position="1248"/>
        <end position="1343"/>
    </location>
</feature>
<accession>A0ABQ8EVS1</accession>
<feature type="coiled-coil region" evidence="1">
    <location>
        <begin position="464"/>
        <end position="491"/>
    </location>
</feature>
<feature type="region of interest" description="Disordered" evidence="2">
    <location>
        <begin position="2181"/>
        <end position="2206"/>
    </location>
</feature>
<dbReference type="Pfam" id="PF24798">
    <property type="entry name" value="Ig-CFAP74_4th"/>
    <property type="match status" value="1"/>
</dbReference>
<evidence type="ECO:0000313" key="5">
    <source>
        <dbReference type="Proteomes" id="UP001648503"/>
    </source>
</evidence>
<dbReference type="Pfam" id="PF24771">
    <property type="entry name" value="Ig_CFAP74_1st"/>
    <property type="match status" value="1"/>
</dbReference>
<evidence type="ECO:0000256" key="1">
    <source>
        <dbReference type="SAM" id="Coils"/>
    </source>
</evidence>
<proteinExistence type="predicted"/>